<dbReference type="GO" id="GO:0006325">
    <property type="term" value="P:chromatin organization"/>
    <property type="evidence" value="ECO:0007669"/>
    <property type="project" value="UniProtKB-KW"/>
</dbReference>
<keyword evidence="8" id="KW-1185">Reference proteome</keyword>
<feature type="region of interest" description="Disordered" evidence="5">
    <location>
        <begin position="246"/>
        <end position="269"/>
    </location>
</feature>
<evidence type="ECO:0000259" key="6">
    <source>
        <dbReference type="PROSITE" id="PS51526"/>
    </source>
</evidence>
<dbReference type="GO" id="GO:0003677">
    <property type="term" value="F:DNA binding"/>
    <property type="evidence" value="ECO:0007669"/>
    <property type="project" value="InterPro"/>
</dbReference>
<evidence type="ECO:0000256" key="3">
    <source>
        <dbReference type="ARBA" id="ARBA00023163"/>
    </source>
</evidence>
<dbReference type="AlphaFoldDB" id="A0A167E6I3"/>
<dbReference type="OrthoDB" id="338531at2759"/>
<evidence type="ECO:0000256" key="4">
    <source>
        <dbReference type="ARBA" id="ARBA00023242"/>
    </source>
</evidence>
<dbReference type="RefSeq" id="XP_018736183.1">
    <property type="nucleotide sequence ID" value="XM_018881734.1"/>
</dbReference>
<feature type="region of interest" description="Disordered" evidence="5">
    <location>
        <begin position="1"/>
        <end position="99"/>
    </location>
</feature>
<sequence>MSSPGGRVLRHHQTRPNYGSSSTPNTRISGISGPSKTPGGISTPGTNNIPVHVRGGTVMSGLTVSNGLTPSTPGTPGTPSPSTPGLLGSAHSVTPQPTGDVPAHMIPPASMAVYTPQNAPHLYQSTVYQRINPSQQPYIGMGMRGVDFIVRISMSLQCGIEDEVSWALKALLELSVRQPGLIQFKNNTSIPLLLFDKIARSSIFAAPVSSTILNDSTSAPGPGLDSEVDSFTPSNTADDLQVGISSDIGGNTTVTTGNGPESSTDSAPITVPDLNSPFYGSADSDFFQLHKTIEALLILRNASLDPENAHFLANSPFCNEIVLRGLQFMIAGNDPKRPNSTTSSNPAVAEISSYCIDIAESISFHMTPDSPSNPLFATICKIISASTDRSTLIPTIRCLSRLMIRDDKNIVGSVPLPIVSSILRYLLVTDDEELMSASLDFLYQYTARRENVSRLINISDVENGVNNKDAHLNLEIVTTHLSRLLTYKIEPQPVADYIRLPRKTKEPVPTEPPKLPAWILKELYAMEEPDRATHWIRTCYIDDEDGEVTQISLWKAYEAQFETFARESGRRLLPAVDFIKNVTSAFRTSSAMVVQLPGGQKKFIIKGIRPREYPIAPSVLNAPKQPDPKPTDQANSIVREPSAVCVTSALVLQNIARSPAGRTLLRPRVEEFIGSYTVNLALGSYIDGLLDIVSRSGEHDLDDEDHK</sequence>
<evidence type="ECO:0000313" key="7">
    <source>
        <dbReference type="EMBL" id="ANB13706.1"/>
    </source>
</evidence>
<evidence type="ECO:0000256" key="5">
    <source>
        <dbReference type="SAM" id="MobiDB-lite"/>
    </source>
</evidence>
<feature type="compositionally biased region" description="Low complexity" evidence="5">
    <location>
        <begin position="249"/>
        <end position="259"/>
    </location>
</feature>
<name>A0A167E6I3_9ASCO</name>
<dbReference type="PROSITE" id="PS51526">
    <property type="entry name" value="RFX_DBD"/>
    <property type="match status" value="1"/>
</dbReference>
<reference evidence="7 8" key="1">
    <citation type="submission" date="2016-02" db="EMBL/GenBank/DDBJ databases">
        <title>Complete genome sequence and transcriptome regulation of the pentose utilising yeast Sugiyamaella lignohabitans.</title>
        <authorList>
            <person name="Bellasio M."/>
            <person name="Peymann A."/>
            <person name="Valli M."/>
            <person name="Sipitzky M."/>
            <person name="Graf A."/>
            <person name="Sauer M."/>
            <person name="Marx H."/>
            <person name="Mattanovich D."/>
        </authorList>
    </citation>
    <scope>NUCLEOTIDE SEQUENCE [LARGE SCALE GENOMIC DNA]</scope>
    <source>
        <strain evidence="7 8">CBS 10342</strain>
    </source>
</reference>
<dbReference type="KEGG" id="slb:AWJ20_4649"/>
<evidence type="ECO:0000313" key="8">
    <source>
        <dbReference type="Proteomes" id="UP000189580"/>
    </source>
</evidence>
<dbReference type="Proteomes" id="UP000189580">
    <property type="component" value="Chromosome d"/>
</dbReference>
<proteinExistence type="predicted"/>
<accession>A0A167E6I3</accession>
<dbReference type="PANTHER" id="PTHR22970:SF14">
    <property type="entry name" value="AT-RICH INTERACTIVE DOMAIN-CONTAINING PROTEIN 2"/>
    <property type="match status" value="1"/>
</dbReference>
<dbReference type="GO" id="GO:0016586">
    <property type="term" value="C:RSC-type complex"/>
    <property type="evidence" value="ECO:0007669"/>
    <property type="project" value="TreeGrafter"/>
</dbReference>
<feature type="compositionally biased region" description="Polar residues" evidence="5">
    <location>
        <begin position="15"/>
        <end position="35"/>
    </location>
</feature>
<feature type="domain" description="RFX-type winged-helix" evidence="6">
    <location>
        <begin position="532"/>
        <end position="612"/>
    </location>
</feature>
<keyword evidence="2" id="KW-0805">Transcription regulation</keyword>
<dbReference type="InterPro" id="IPR052406">
    <property type="entry name" value="Chromatin_Remodeling_Comp"/>
</dbReference>
<dbReference type="InterPro" id="IPR003150">
    <property type="entry name" value="DNA-bd_RFX"/>
</dbReference>
<evidence type="ECO:0000256" key="1">
    <source>
        <dbReference type="ARBA" id="ARBA00022853"/>
    </source>
</evidence>
<protein>
    <submittedName>
        <fullName evidence="7">Rsc9p</fullName>
    </submittedName>
</protein>
<keyword evidence="1" id="KW-0156">Chromatin regulator</keyword>
<keyword evidence="4" id="KW-0539">Nucleus</keyword>
<evidence type="ECO:0000256" key="2">
    <source>
        <dbReference type="ARBA" id="ARBA00023015"/>
    </source>
</evidence>
<dbReference type="GO" id="GO:0006355">
    <property type="term" value="P:regulation of DNA-templated transcription"/>
    <property type="evidence" value="ECO:0007669"/>
    <property type="project" value="InterPro"/>
</dbReference>
<keyword evidence="3" id="KW-0804">Transcription</keyword>
<organism evidence="7 8">
    <name type="scientific">Sugiyamaella lignohabitans</name>
    <dbReference type="NCBI Taxonomy" id="796027"/>
    <lineage>
        <taxon>Eukaryota</taxon>
        <taxon>Fungi</taxon>
        <taxon>Dikarya</taxon>
        <taxon>Ascomycota</taxon>
        <taxon>Saccharomycotina</taxon>
        <taxon>Dipodascomycetes</taxon>
        <taxon>Dipodascales</taxon>
        <taxon>Trichomonascaceae</taxon>
        <taxon>Sugiyamaella</taxon>
    </lineage>
</organism>
<dbReference type="PANTHER" id="PTHR22970">
    <property type="entry name" value="AT-RICH INTERACTIVE DOMAIN-CONTAINING PROTEIN 2"/>
    <property type="match status" value="1"/>
</dbReference>
<dbReference type="EMBL" id="CP014502">
    <property type="protein sequence ID" value="ANB13706.1"/>
    <property type="molecule type" value="Genomic_DNA"/>
</dbReference>
<gene>
    <name evidence="7" type="primary">RSC9</name>
    <name evidence="7" type="ORF">AWJ20_4649</name>
</gene>
<dbReference type="GeneID" id="30036804"/>